<evidence type="ECO:0000256" key="5">
    <source>
        <dbReference type="ARBA" id="ARBA00023228"/>
    </source>
</evidence>
<dbReference type="Pfam" id="PF16088">
    <property type="entry name" value="BORCS7"/>
    <property type="match status" value="1"/>
</dbReference>
<evidence type="ECO:0000313" key="7">
    <source>
        <dbReference type="Proteomes" id="UP000289886"/>
    </source>
</evidence>
<sequence length="150" mass="15924">MASPEPQPRFGQSVKGLLSEKVSACSGDVIALTRQVLKGSRSQEEGEAMVVDGDAAAILRSSRFADDFMIRPVEEGAAADVGCCPAKPKEIIVNPFELAKHLEPADIKPATGGCCGPKPLDAPKSRTIMDQEFKPENSVQITVIVNMALC</sequence>
<evidence type="ECO:0000313" key="6">
    <source>
        <dbReference type="EMBL" id="RXM27402.1"/>
    </source>
</evidence>
<keyword evidence="5" id="KW-0458">Lysosome</keyword>
<evidence type="ECO:0000256" key="3">
    <source>
        <dbReference type="ARBA" id="ARBA00022295"/>
    </source>
</evidence>
<evidence type="ECO:0000256" key="1">
    <source>
        <dbReference type="ARBA" id="ARBA00004656"/>
    </source>
</evidence>
<comment type="caution">
    <text evidence="6">The sequence shown here is derived from an EMBL/GenBank/DDBJ whole genome shotgun (WGS) entry which is preliminary data.</text>
</comment>
<evidence type="ECO:0000256" key="4">
    <source>
        <dbReference type="ARBA" id="ARBA00023136"/>
    </source>
</evidence>
<dbReference type="EMBL" id="SCEB01215840">
    <property type="protein sequence ID" value="RXM27402.1"/>
    <property type="molecule type" value="Genomic_DNA"/>
</dbReference>
<accession>A0A444TWX9</accession>
<comment type="similarity">
    <text evidence="2">Belongs to the BORCS7 family.</text>
</comment>
<organism evidence="6 7">
    <name type="scientific">Acipenser ruthenus</name>
    <name type="common">Sterlet sturgeon</name>
    <dbReference type="NCBI Taxonomy" id="7906"/>
    <lineage>
        <taxon>Eukaryota</taxon>
        <taxon>Metazoa</taxon>
        <taxon>Chordata</taxon>
        <taxon>Craniata</taxon>
        <taxon>Vertebrata</taxon>
        <taxon>Euteleostomi</taxon>
        <taxon>Actinopterygii</taxon>
        <taxon>Chondrostei</taxon>
        <taxon>Acipenseriformes</taxon>
        <taxon>Acipenseridae</taxon>
        <taxon>Acipenser</taxon>
    </lineage>
</organism>
<protein>
    <recommendedName>
        <fullName evidence="3">BLOC-1-related complex subunit 7</fullName>
    </recommendedName>
</protein>
<dbReference type="PANTHER" id="PTHR31397:SF1">
    <property type="entry name" value="BLOC-1-RELATED COMPLEX SUBUNIT 7"/>
    <property type="match status" value="1"/>
</dbReference>
<dbReference type="AlphaFoldDB" id="A0A444TWX9"/>
<dbReference type="PANTHER" id="PTHR31397">
    <property type="entry name" value="BLOC-1-RELATED COMPLEX SUBUNIT 7 BORSC7"/>
    <property type="match status" value="1"/>
</dbReference>
<evidence type="ECO:0000256" key="2">
    <source>
        <dbReference type="ARBA" id="ARBA00005433"/>
    </source>
</evidence>
<dbReference type="InterPro" id="IPR032143">
    <property type="entry name" value="BORCS7"/>
</dbReference>
<name>A0A444TWX9_ACIRT</name>
<reference evidence="6 7" key="1">
    <citation type="submission" date="2019-01" db="EMBL/GenBank/DDBJ databases">
        <title>Draft Genome and Complete Hox-Cluster Characterization of the Sterlet Sturgeon (Acipenser ruthenus).</title>
        <authorList>
            <person name="Wei Q."/>
        </authorList>
    </citation>
    <scope>NUCLEOTIDE SEQUENCE [LARGE SCALE GENOMIC DNA]</scope>
    <source>
        <strain evidence="6">WHYD16114868_AA</strain>
        <tissue evidence="6">Blood</tissue>
    </source>
</reference>
<keyword evidence="4" id="KW-0472">Membrane</keyword>
<keyword evidence="7" id="KW-1185">Reference proteome</keyword>
<comment type="subcellular location">
    <subcellularLocation>
        <location evidence="1">Lysosome membrane</location>
    </subcellularLocation>
</comment>
<proteinExistence type="inferred from homology"/>
<dbReference type="Proteomes" id="UP000289886">
    <property type="component" value="Unassembled WGS sequence"/>
</dbReference>
<gene>
    <name evidence="6" type="ORF">EOD39_10846</name>
</gene>
<dbReference type="GO" id="GO:0099078">
    <property type="term" value="C:BORC complex"/>
    <property type="evidence" value="ECO:0007669"/>
    <property type="project" value="TreeGrafter"/>
</dbReference>
<dbReference type="GO" id="GO:0005765">
    <property type="term" value="C:lysosomal membrane"/>
    <property type="evidence" value="ECO:0007669"/>
    <property type="project" value="UniProtKB-SubCell"/>
</dbReference>